<dbReference type="OrthoDB" id="9797415at2"/>
<dbReference type="SUPFAM" id="SSF56784">
    <property type="entry name" value="HAD-like"/>
    <property type="match status" value="1"/>
</dbReference>
<organism evidence="1 2">
    <name type="scientific">Enterococcus ureilyticus</name>
    <dbReference type="NCBI Taxonomy" id="1131292"/>
    <lineage>
        <taxon>Bacteria</taxon>
        <taxon>Bacillati</taxon>
        <taxon>Bacillota</taxon>
        <taxon>Bacilli</taxon>
        <taxon>Lactobacillales</taxon>
        <taxon>Enterococcaceae</taxon>
        <taxon>Enterococcus</taxon>
    </lineage>
</organism>
<dbReference type="Proteomes" id="UP000094469">
    <property type="component" value="Unassembled WGS sequence"/>
</dbReference>
<keyword evidence="1" id="KW-0378">Hydrolase</keyword>
<dbReference type="InterPro" id="IPR023198">
    <property type="entry name" value="PGP-like_dom2"/>
</dbReference>
<accession>A0A1E5HD16</accession>
<evidence type="ECO:0000313" key="2">
    <source>
        <dbReference type="Proteomes" id="UP000094469"/>
    </source>
</evidence>
<dbReference type="PANTHER" id="PTHR43611:SF3">
    <property type="entry name" value="FLAVIN MONONUCLEOTIDE HYDROLASE 1, CHLOROPLATIC"/>
    <property type="match status" value="1"/>
</dbReference>
<dbReference type="InterPro" id="IPR006439">
    <property type="entry name" value="HAD-SF_hydro_IA"/>
</dbReference>
<dbReference type="PANTHER" id="PTHR43611">
    <property type="entry name" value="ALPHA-D-GLUCOSE 1-PHOSPHATE PHOSPHATASE"/>
    <property type="match status" value="1"/>
</dbReference>
<keyword evidence="2" id="KW-1185">Reference proteome</keyword>
<dbReference type="SFLD" id="SFLDS00003">
    <property type="entry name" value="Haloacid_Dehalogenase"/>
    <property type="match status" value="1"/>
</dbReference>
<comment type="caution">
    <text evidence="1">The sequence shown here is derived from an EMBL/GenBank/DDBJ whole genome shotgun (WGS) entry which is preliminary data.</text>
</comment>
<dbReference type="Gene3D" id="3.40.50.1000">
    <property type="entry name" value="HAD superfamily/HAD-like"/>
    <property type="match status" value="1"/>
</dbReference>
<reference evidence="2" key="1">
    <citation type="submission" date="2016-09" db="EMBL/GenBank/DDBJ databases">
        <authorList>
            <person name="Gulvik C.A."/>
        </authorList>
    </citation>
    <scope>NUCLEOTIDE SEQUENCE [LARGE SCALE GENOMIC DNA]</scope>
    <source>
        <strain evidence="2">LMG 26676</strain>
    </source>
</reference>
<gene>
    <name evidence="1" type="ORF">BCR24_03070</name>
</gene>
<dbReference type="InterPro" id="IPR041492">
    <property type="entry name" value="HAD_2"/>
</dbReference>
<dbReference type="CDD" id="cd02603">
    <property type="entry name" value="HAD_sEH-N_like"/>
    <property type="match status" value="1"/>
</dbReference>
<dbReference type="STRING" id="1131292.BCR24_03070"/>
<dbReference type="GO" id="GO:0016787">
    <property type="term" value="F:hydrolase activity"/>
    <property type="evidence" value="ECO:0007669"/>
    <property type="project" value="UniProtKB-KW"/>
</dbReference>
<dbReference type="Gene3D" id="1.10.150.240">
    <property type="entry name" value="Putative phosphatase, domain 2"/>
    <property type="match status" value="1"/>
</dbReference>
<dbReference type="EMBL" id="MIKC01000012">
    <property type="protein sequence ID" value="OEG22833.1"/>
    <property type="molecule type" value="Genomic_DNA"/>
</dbReference>
<sequence length="200" mass="23437">MIKNIVFDMGNVLISYKPKDMLKKNLADENDQEILFNELFHSVDWLKFDRGTIRKEAFKVNVSHRVPAHLKNVAFDLLDNWYKEIHPINEMESIIHALKEDDFNLYILSNASSDFHYFKTKIPNFNQFDGVFLSSDWKMLKPENEIYQAFYSHFNLNPSECFFIDDMPANIESASNTGMNGYVFKNDFQQLTATLNALNQ</sequence>
<dbReference type="InterPro" id="IPR023214">
    <property type="entry name" value="HAD_sf"/>
</dbReference>
<name>A0A1E5HD16_9ENTE</name>
<dbReference type="AlphaFoldDB" id="A0A1E5HD16"/>
<dbReference type="Pfam" id="PF13419">
    <property type="entry name" value="HAD_2"/>
    <property type="match status" value="1"/>
</dbReference>
<protein>
    <submittedName>
        <fullName evidence="1">HAD family hydrolase</fullName>
    </submittedName>
</protein>
<dbReference type="NCBIfam" id="TIGR01509">
    <property type="entry name" value="HAD-SF-IA-v3"/>
    <property type="match status" value="1"/>
</dbReference>
<dbReference type="SFLD" id="SFLDG01129">
    <property type="entry name" value="C1.5:_HAD__Beta-PGM__Phosphata"/>
    <property type="match status" value="1"/>
</dbReference>
<dbReference type="InterPro" id="IPR036412">
    <property type="entry name" value="HAD-like_sf"/>
</dbReference>
<proteinExistence type="predicted"/>
<evidence type="ECO:0000313" key="1">
    <source>
        <dbReference type="EMBL" id="OEG22833.1"/>
    </source>
</evidence>
<dbReference type="RefSeq" id="WP_069639995.1">
    <property type="nucleotide sequence ID" value="NZ_JAFBEZ010000002.1"/>
</dbReference>